<gene>
    <name evidence="1" type="ORF">ANAPHAGO_00247</name>
</gene>
<dbReference type="AlphaFoldDB" id="A0A098EFC9"/>
<dbReference type="SUPFAM" id="SSF89095">
    <property type="entry name" value="GatB/YqeY motif"/>
    <property type="match status" value="1"/>
</dbReference>
<evidence type="ECO:0000313" key="2">
    <source>
        <dbReference type="Proteomes" id="UP000055047"/>
    </source>
</evidence>
<dbReference type="Gene3D" id="1.10.10.410">
    <property type="match status" value="1"/>
</dbReference>
<dbReference type="EMBL" id="CCXQ01000022">
    <property type="protein sequence ID" value="CEG20505.1"/>
    <property type="molecule type" value="Genomic_DNA"/>
</dbReference>
<dbReference type="GO" id="GO:0016884">
    <property type="term" value="F:carbon-nitrogen ligase activity, with glutamine as amido-N-donor"/>
    <property type="evidence" value="ECO:0007669"/>
    <property type="project" value="InterPro"/>
</dbReference>
<dbReference type="InterPro" id="IPR023168">
    <property type="entry name" value="GatB_Yqey_C_2"/>
</dbReference>
<accession>A0A098EFC9</accession>
<dbReference type="InterPro" id="IPR018027">
    <property type="entry name" value="Asn/Gln_amidotransferase"/>
</dbReference>
<dbReference type="InterPro" id="IPR003789">
    <property type="entry name" value="Asn/Gln_tRNA_amidoTrase-B-like"/>
</dbReference>
<dbReference type="RefSeq" id="WP_044142674.1">
    <property type="nucleotide sequence ID" value="NZ_CCXQ01000022.1"/>
</dbReference>
<protein>
    <submittedName>
        <fullName evidence="1">Uncharacterized protein</fullName>
    </submittedName>
</protein>
<dbReference type="Pfam" id="PF02637">
    <property type="entry name" value="GatB_Yqey"/>
    <property type="match status" value="1"/>
</dbReference>
<evidence type="ECO:0000313" key="1">
    <source>
        <dbReference type="EMBL" id="CEG20505.1"/>
    </source>
</evidence>
<proteinExistence type="predicted"/>
<reference evidence="1 2" key="1">
    <citation type="submission" date="2014-09" db="EMBL/GenBank/DDBJ databases">
        <authorList>
            <person name="Loux Valentin"/>
            <person name="Dugat Thibaut"/>
        </authorList>
    </citation>
    <scope>NUCLEOTIDE SEQUENCE [LARGE SCALE GENOMIC DNA]</scope>
    <source>
        <strain evidence="1 2">BOV-10_179</strain>
    </source>
</reference>
<sequence>MNSNSGKMAKQVFATMFETGKSASKILEEEQLQQIADKGVSGRWLRERSRKIQIKFSNKQCKEKLFGYFVGQVMQETKGRAHTEVLNVLIKRQAESVVVFYSIGKPFRACYV</sequence>
<organism evidence="1 2">
    <name type="scientific">Anaplasma phagocytophilum</name>
    <name type="common">Ehrlichia phagocytophila</name>
    <dbReference type="NCBI Taxonomy" id="948"/>
    <lineage>
        <taxon>Bacteria</taxon>
        <taxon>Pseudomonadati</taxon>
        <taxon>Pseudomonadota</taxon>
        <taxon>Alphaproteobacteria</taxon>
        <taxon>Rickettsiales</taxon>
        <taxon>Anaplasmataceae</taxon>
        <taxon>Anaplasma</taxon>
        <taxon>phagocytophilum group</taxon>
    </lineage>
</organism>
<dbReference type="Proteomes" id="UP000055047">
    <property type="component" value="Unassembled WGS sequence"/>
</dbReference>
<name>A0A098EFC9_ANAPH</name>